<dbReference type="InterPro" id="IPR005467">
    <property type="entry name" value="His_kinase_dom"/>
</dbReference>
<evidence type="ECO:0000313" key="8">
    <source>
        <dbReference type="EMBL" id="AXE21807.1"/>
    </source>
</evidence>
<dbReference type="AlphaFoldDB" id="A0A344TT36"/>
<geneLocation type="plasmid" evidence="8 9">
    <name>unnamed1</name>
</geneLocation>
<dbReference type="GO" id="GO:0004721">
    <property type="term" value="F:phosphoprotein phosphatase activity"/>
    <property type="evidence" value="ECO:0007669"/>
    <property type="project" value="TreeGrafter"/>
</dbReference>
<dbReference type="SUPFAM" id="SSF55874">
    <property type="entry name" value="ATPase domain of HSP90 chaperone/DNA topoisomerase II/histidine kinase"/>
    <property type="match status" value="1"/>
</dbReference>
<evidence type="ECO:0000256" key="6">
    <source>
        <dbReference type="ARBA" id="ARBA00023012"/>
    </source>
</evidence>
<dbReference type="RefSeq" id="WP_114070548.1">
    <property type="nucleotide sequence ID" value="NZ_CP030851.1"/>
</dbReference>
<evidence type="ECO:0000313" key="9">
    <source>
        <dbReference type="Proteomes" id="UP000251993"/>
    </source>
</evidence>
<sequence length="323" mass="37022">MPDFTDNYLKQLEKNAMIYVVVVPIPFVEKDSFIIFTNTKNRDFTFADIEMILLSVKRIGLELKHFEDEKKIKEQEHAFALAEGMRTVVHQVGAPLAAIHNQLDNLAKGRIPQELISKRSVAIGHQIAYSKRQLTSFQRILELDVKPIIPVIAPIENFTSYLIYKSMAFRAMAESKGIHIRVKNNVSNEKFDNFYTDEKLLDEVLTCLLDNAVKYSFKSTDLARNKIKFDPSYYGSDGNILIDPNNNFSELTFSVTNWGCQILEDEKTKIFQRHFRGSYANEFSPLGSGLGLYLVKKIVEALNGKIEVLTEKNKATFFVKFKK</sequence>
<dbReference type="Gene3D" id="3.30.565.10">
    <property type="entry name" value="Histidine kinase-like ATPase, C-terminal domain"/>
    <property type="match status" value="1"/>
</dbReference>
<keyword evidence="6" id="KW-0902">Two-component regulatory system</keyword>
<dbReference type="InterPro" id="IPR050351">
    <property type="entry name" value="BphY/WalK/GraS-like"/>
</dbReference>
<evidence type="ECO:0000256" key="4">
    <source>
        <dbReference type="ARBA" id="ARBA00022679"/>
    </source>
</evidence>
<dbReference type="Pfam" id="PF02518">
    <property type="entry name" value="HATPase_c"/>
    <property type="match status" value="1"/>
</dbReference>
<accession>A0A344TT36</accession>
<dbReference type="SMART" id="SM00387">
    <property type="entry name" value="HATPase_c"/>
    <property type="match status" value="1"/>
</dbReference>
<keyword evidence="5" id="KW-0418">Kinase</keyword>
<dbReference type="OrthoDB" id="109585at2"/>
<dbReference type="PANTHER" id="PTHR45453:SF1">
    <property type="entry name" value="PHOSPHATE REGULON SENSOR PROTEIN PHOR"/>
    <property type="match status" value="1"/>
</dbReference>
<proteinExistence type="predicted"/>
<name>A0A344TT36_9BACT</name>
<dbReference type="InterPro" id="IPR003594">
    <property type="entry name" value="HATPase_dom"/>
</dbReference>
<dbReference type="GO" id="GO:0016036">
    <property type="term" value="P:cellular response to phosphate starvation"/>
    <property type="evidence" value="ECO:0007669"/>
    <property type="project" value="TreeGrafter"/>
</dbReference>
<dbReference type="GO" id="GO:0005886">
    <property type="term" value="C:plasma membrane"/>
    <property type="evidence" value="ECO:0007669"/>
    <property type="project" value="TreeGrafter"/>
</dbReference>
<dbReference type="InterPro" id="IPR036890">
    <property type="entry name" value="HATPase_C_sf"/>
</dbReference>
<dbReference type="KEGG" id="run:DR864_28455"/>
<keyword evidence="4" id="KW-0808">Transferase</keyword>
<gene>
    <name evidence="8" type="ORF">DR864_28455</name>
</gene>
<organism evidence="8 9">
    <name type="scientific">Runella rosea</name>
    <dbReference type="NCBI Taxonomy" id="2259595"/>
    <lineage>
        <taxon>Bacteria</taxon>
        <taxon>Pseudomonadati</taxon>
        <taxon>Bacteroidota</taxon>
        <taxon>Cytophagia</taxon>
        <taxon>Cytophagales</taxon>
        <taxon>Spirosomataceae</taxon>
        <taxon>Runella</taxon>
    </lineage>
</organism>
<reference evidence="8 9" key="1">
    <citation type="submission" date="2018-07" db="EMBL/GenBank/DDBJ databases">
        <title>Genome sequencing of Runella.</title>
        <authorList>
            <person name="Baek M.-G."/>
            <person name="Yi H."/>
        </authorList>
    </citation>
    <scope>NUCLEOTIDE SEQUENCE [LARGE SCALE GENOMIC DNA]</scope>
    <source>
        <strain evidence="8 9">HYN0085</strain>
        <plasmid evidence="8 9">unnamed1</plasmid>
    </source>
</reference>
<feature type="domain" description="Histidine kinase" evidence="7">
    <location>
        <begin position="87"/>
        <end position="323"/>
    </location>
</feature>
<keyword evidence="9" id="KW-1185">Reference proteome</keyword>
<keyword evidence="8" id="KW-0614">Plasmid</keyword>
<evidence type="ECO:0000256" key="5">
    <source>
        <dbReference type="ARBA" id="ARBA00022777"/>
    </source>
</evidence>
<evidence type="ECO:0000256" key="1">
    <source>
        <dbReference type="ARBA" id="ARBA00000085"/>
    </source>
</evidence>
<comment type="catalytic activity">
    <reaction evidence="1">
        <text>ATP + protein L-histidine = ADP + protein N-phospho-L-histidine.</text>
        <dbReference type="EC" id="2.7.13.3"/>
    </reaction>
</comment>
<evidence type="ECO:0000256" key="2">
    <source>
        <dbReference type="ARBA" id="ARBA00012438"/>
    </source>
</evidence>
<dbReference type="GO" id="GO:0000155">
    <property type="term" value="F:phosphorelay sensor kinase activity"/>
    <property type="evidence" value="ECO:0007669"/>
    <property type="project" value="TreeGrafter"/>
</dbReference>
<dbReference type="PANTHER" id="PTHR45453">
    <property type="entry name" value="PHOSPHATE REGULON SENSOR PROTEIN PHOR"/>
    <property type="match status" value="1"/>
</dbReference>
<dbReference type="EMBL" id="CP030851">
    <property type="protein sequence ID" value="AXE21807.1"/>
    <property type="molecule type" value="Genomic_DNA"/>
</dbReference>
<keyword evidence="3" id="KW-0597">Phosphoprotein</keyword>
<protein>
    <recommendedName>
        <fullName evidence="2">histidine kinase</fullName>
        <ecNumber evidence="2">2.7.13.3</ecNumber>
    </recommendedName>
</protein>
<evidence type="ECO:0000259" key="7">
    <source>
        <dbReference type="PROSITE" id="PS50109"/>
    </source>
</evidence>
<evidence type="ECO:0000256" key="3">
    <source>
        <dbReference type="ARBA" id="ARBA00022553"/>
    </source>
</evidence>
<dbReference type="EC" id="2.7.13.3" evidence="2"/>
<dbReference type="PROSITE" id="PS50109">
    <property type="entry name" value="HIS_KIN"/>
    <property type="match status" value="1"/>
</dbReference>
<dbReference type="Proteomes" id="UP000251993">
    <property type="component" value="Plasmid unnamed1"/>
</dbReference>